<dbReference type="InterPro" id="IPR029063">
    <property type="entry name" value="SAM-dependent_MTases_sf"/>
</dbReference>
<sequence length="320" mass="35928">MALAIHFHDRLQQPHAASLREETLRGFAATPKQVSPKFFYDRRGSELFEQICQQPEYYLTRTEERILADAAGDIREIAGPRSDLIELGSGASRKVRLLLEALHPASYLGIDISEDFLRSSTQRLAADYPWLEVHAACTDFSHELALPEDFASEHPLVFFPGSSIGNFTPEEAAALLRHLHDVLPVGGGLLIGVDLVKPRAVLEAAYNDRAQVTAAFNLNLLQRIGNELDSDIDPSRFAHHAFFNEAESRIEMHLVSRQAQDVTVEGRCFHFDAGESLHTENSYKYTLHSFAALADGAGFDCRAQWTDPRELFSVHYLQRR</sequence>
<name>A0A8E2QAN8_9GAMM</name>
<protein>
    <submittedName>
        <fullName evidence="4">L-histidine N(Alpha)-methyltransferase</fullName>
    </submittedName>
</protein>
<dbReference type="SUPFAM" id="SSF53335">
    <property type="entry name" value="S-adenosyl-L-methionine-dependent methyltransferases"/>
    <property type="match status" value="1"/>
</dbReference>
<dbReference type="NCBIfam" id="TIGR03438">
    <property type="entry name" value="egtD_ergothio"/>
    <property type="match status" value="1"/>
</dbReference>
<evidence type="ECO:0000313" key="4">
    <source>
        <dbReference type="EMBL" id="PNF75257.1"/>
    </source>
</evidence>
<gene>
    <name evidence="4" type="primary">egtD</name>
    <name evidence="4" type="ORF">CXK95_16745</name>
</gene>
<feature type="domain" description="Histidine-specific methyltransferase SAM-dependent" evidence="3">
    <location>
        <begin position="20"/>
        <end position="318"/>
    </location>
</feature>
<organism evidence="4 5">
    <name type="scientific">Stutzerimonas degradans</name>
    <dbReference type="NCBI Taxonomy" id="2968968"/>
    <lineage>
        <taxon>Bacteria</taxon>
        <taxon>Pseudomonadati</taxon>
        <taxon>Pseudomonadota</taxon>
        <taxon>Gammaproteobacteria</taxon>
        <taxon>Pseudomonadales</taxon>
        <taxon>Pseudomonadaceae</taxon>
        <taxon>Stutzerimonas</taxon>
    </lineage>
</organism>
<dbReference type="PANTHER" id="PTHR43397">
    <property type="entry name" value="ERGOTHIONEINE BIOSYNTHESIS PROTEIN 1"/>
    <property type="match status" value="1"/>
</dbReference>
<accession>A0A8E2QAN8</accession>
<dbReference type="Gene3D" id="3.40.50.150">
    <property type="entry name" value="Vaccinia Virus protein VP39"/>
    <property type="match status" value="1"/>
</dbReference>
<dbReference type="PANTHER" id="PTHR43397:SF1">
    <property type="entry name" value="ERGOTHIONEINE BIOSYNTHESIS PROTEIN 1"/>
    <property type="match status" value="1"/>
</dbReference>
<dbReference type="InterPro" id="IPR017804">
    <property type="entry name" value="MeTrfase_EgtD-like"/>
</dbReference>
<proteinExistence type="predicted"/>
<dbReference type="InterPro" id="IPR035094">
    <property type="entry name" value="EgtD"/>
</dbReference>
<dbReference type="Proteomes" id="UP000235881">
    <property type="component" value="Unassembled WGS sequence"/>
</dbReference>
<dbReference type="GO" id="GO:0032259">
    <property type="term" value="P:methylation"/>
    <property type="evidence" value="ECO:0007669"/>
    <property type="project" value="UniProtKB-KW"/>
</dbReference>
<dbReference type="InterPro" id="IPR019257">
    <property type="entry name" value="MeTrfase_dom"/>
</dbReference>
<keyword evidence="1 4" id="KW-0489">Methyltransferase</keyword>
<reference evidence="4 5" key="1">
    <citation type="submission" date="2018-01" db="EMBL/GenBank/DDBJ databases">
        <title>Denitrification phenotypes of diverse strains of Pseudomonas stutzeri.</title>
        <authorList>
            <person name="Milligan D.A."/>
            <person name="Bergaust L."/>
            <person name="Bakken L.R."/>
            <person name="Frostegard A."/>
        </authorList>
    </citation>
    <scope>NUCLEOTIDE SEQUENCE [LARGE SCALE GENOMIC DNA]</scope>
    <source>
        <strain evidence="4 5">DSM 50238</strain>
    </source>
</reference>
<dbReference type="PIRSF" id="PIRSF018005">
    <property type="entry name" value="UCP018005"/>
    <property type="match status" value="1"/>
</dbReference>
<dbReference type="RefSeq" id="WP_102829397.1">
    <property type="nucleotide sequence ID" value="NZ_CP065721.1"/>
</dbReference>
<dbReference type="Pfam" id="PF10017">
    <property type="entry name" value="Methyltransf_33"/>
    <property type="match status" value="1"/>
</dbReference>
<dbReference type="EMBL" id="POUK01000007">
    <property type="protein sequence ID" value="PNF75257.1"/>
    <property type="molecule type" value="Genomic_DNA"/>
</dbReference>
<dbReference type="GO" id="GO:0008168">
    <property type="term" value="F:methyltransferase activity"/>
    <property type="evidence" value="ECO:0007669"/>
    <property type="project" value="UniProtKB-KW"/>
</dbReference>
<dbReference type="AlphaFoldDB" id="A0A8E2QAN8"/>
<keyword evidence="2 4" id="KW-0808">Transferase</keyword>
<evidence type="ECO:0000259" key="3">
    <source>
        <dbReference type="Pfam" id="PF10017"/>
    </source>
</evidence>
<evidence type="ECO:0000256" key="1">
    <source>
        <dbReference type="ARBA" id="ARBA00022603"/>
    </source>
</evidence>
<dbReference type="InterPro" id="IPR051128">
    <property type="entry name" value="EgtD_Methyltrsf_superfamily"/>
</dbReference>
<evidence type="ECO:0000313" key="5">
    <source>
        <dbReference type="Proteomes" id="UP000235881"/>
    </source>
</evidence>
<keyword evidence="5" id="KW-1185">Reference proteome</keyword>
<evidence type="ECO:0000256" key="2">
    <source>
        <dbReference type="ARBA" id="ARBA00022679"/>
    </source>
</evidence>
<comment type="caution">
    <text evidence="4">The sequence shown here is derived from an EMBL/GenBank/DDBJ whole genome shotgun (WGS) entry which is preliminary data.</text>
</comment>